<reference evidence="2" key="1">
    <citation type="submission" date="2022-11" db="UniProtKB">
        <authorList>
            <consortium name="WormBaseParasite"/>
        </authorList>
    </citation>
    <scope>IDENTIFICATION</scope>
</reference>
<dbReference type="Proteomes" id="UP000887565">
    <property type="component" value="Unplaced"/>
</dbReference>
<evidence type="ECO:0000313" key="2">
    <source>
        <dbReference type="WBParaSite" id="nRc.2.0.1.t03325-RA"/>
    </source>
</evidence>
<name>A0A915HPD1_ROMCU</name>
<dbReference type="WBParaSite" id="nRc.2.0.1.t03325-RA">
    <property type="protein sequence ID" value="nRc.2.0.1.t03325-RA"/>
    <property type="gene ID" value="nRc.2.0.1.g03325"/>
</dbReference>
<sequence>MQMNNDSSSFRVKTHFDNEYNRFPDPITTSDYKKITNSHIRSEQLEAQYENTATETYTEVIQYFTPAPRVNQYKEFWFRYGVKTK</sequence>
<accession>A0A915HPD1</accession>
<evidence type="ECO:0000313" key="1">
    <source>
        <dbReference type="Proteomes" id="UP000887565"/>
    </source>
</evidence>
<dbReference type="AlphaFoldDB" id="A0A915HPD1"/>
<protein>
    <submittedName>
        <fullName evidence="2">Uncharacterized protein</fullName>
    </submittedName>
</protein>
<keyword evidence="1" id="KW-1185">Reference proteome</keyword>
<proteinExistence type="predicted"/>
<organism evidence="1 2">
    <name type="scientific">Romanomermis culicivorax</name>
    <name type="common">Nematode worm</name>
    <dbReference type="NCBI Taxonomy" id="13658"/>
    <lineage>
        <taxon>Eukaryota</taxon>
        <taxon>Metazoa</taxon>
        <taxon>Ecdysozoa</taxon>
        <taxon>Nematoda</taxon>
        <taxon>Enoplea</taxon>
        <taxon>Dorylaimia</taxon>
        <taxon>Mermithida</taxon>
        <taxon>Mermithoidea</taxon>
        <taxon>Mermithidae</taxon>
        <taxon>Romanomermis</taxon>
    </lineage>
</organism>